<dbReference type="SUPFAM" id="SSF55961">
    <property type="entry name" value="Bet v1-like"/>
    <property type="match status" value="1"/>
</dbReference>
<dbReference type="CDD" id="cd07826">
    <property type="entry name" value="SRPBCC_CalC_Aha1-like_9"/>
    <property type="match status" value="1"/>
</dbReference>
<evidence type="ECO:0000259" key="2">
    <source>
        <dbReference type="Pfam" id="PF08327"/>
    </source>
</evidence>
<comment type="similarity">
    <text evidence="1">Belongs to the AHA1 family.</text>
</comment>
<organism evidence="3">
    <name type="scientific">uncultured Solirubrobacteraceae bacterium</name>
    <dbReference type="NCBI Taxonomy" id="1162706"/>
    <lineage>
        <taxon>Bacteria</taxon>
        <taxon>Bacillati</taxon>
        <taxon>Actinomycetota</taxon>
        <taxon>Thermoleophilia</taxon>
        <taxon>Solirubrobacterales</taxon>
        <taxon>Solirubrobacteraceae</taxon>
        <taxon>environmental samples</taxon>
    </lineage>
</organism>
<evidence type="ECO:0000313" key="3">
    <source>
        <dbReference type="EMBL" id="CAA9487669.1"/>
    </source>
</evidence>
<gene>
    <name evidence="3" type="ORF">AVDCRST_MAG13-1558</name>
</gene>
<feature type="domain" description="Activator of Hsp90 ATPase homologue 1/2-like C-terminal" evidence="2">
    <location>
        <begin position="27"/>
        <end position="156"/>
    </location>
</feature>
<reference evidence="3" key="1">
    <citation type="submission" date="2020-02" db="EMBL/GenBank/DDBJ databases">
        <authorList>
            <person name="Meier V. D."/>
        </authorList>
    </citation>
    <scope>NUCLEOTIDE SEQUENCE</scope>
    <source>
        <strain evidence="3">AVDCRST_MAG13</strain>
    </source>
</reference>
<protein>
    <submittedName>
        <fullName evidence="3">Ligand-binding SRPBCC domain protein family</fullName>
    </submittedName>
</protein>
<dbReference type="Pfam" id="PF08327">
    <property type="entry name" value="AHSA1"/>
    <property type="match status" value="1"/>
</dbReference>
<sequence length="161" mass="18078">MAATSSGTARVTLPAPEQILIEREFAAPARLVWRAVTEPELVRRWWHAGRGEMTACEIDLRVGGRWRYAMRPEGGDEFAFYGEFLEIVPDERIVQTETFAPFPDDPSTNTMTLTERDGVTVLRTLVRHGTPEARDMHINSGMEAGMQDAFDRLEQVAVSLA</sequence>
<proteinExistence type="inferred from homology"/>
<evidence type="ECO:0000256" key="1">
    <source>
        <dbReference type="ARBA" id="ARBA00006817"/>
    </source>
</evidence>
<dbReference type="EMBL" id="CADCVO010000244">
    <property type="protein sequence ID" value="CAA9487669.1"/>
    <property type="molecule type" value="Genomic_DNA"/>
</dbReference>
<accession>A0A6J4S253</accession>
<dbReference type="AlphaFoldDB" id="A0A6J4S253"/>
<dbReference type="Gene3D" id="3.30.530.20">
    <property type="match status" value="1"/>
</dbReference>
<dbReference type="InterPro" id="IPR013538">
    <property type="entry name" value="ASHA1/2-like_C"/>
</dbReference>
<name>A0A6J4S253_9ACTN</name>
<dbReference type="InterPro" id="IPR023393">
    <property type="entry name" value="START-like_dom_sf"/>
</dbReference>